<evidence type="ECO:0000313" key="2">
    <source>
        <dbReference type="Proteomes" id="UP000799754"/>
    </source>
</evidence>
<accession>A0ACB6S618</accession>
<keyword evidence="2" id="KW-1185">Reference proteome</keyword>
<protein>
    <submittedName>
        <fullName evidence="1">MFS general substrate transporter</fullName>
    </submittedName>
</protein>
<comment type="caution">
    <text evidence="1">The sequence shown here is derived from an EMBL/GenBank/DDBJ whole genome shotgun (WGS) entry which is preliminary data.</text>
</comment>
<evidence type="ECO:0000313" key="1">
    <source>
        <dbReference type="EMBL" id="KAF2629531.1"/>
    </source>
</evidence>
<dbReference type="EMBL" id="MU006709">
    <property type="protein sequence ID" value="KAF2629531.1"/>
    <property type="molecule type" value="Genomic_DNA"/>
</dbReference>
<reference evidence="1" key="1">
    <citation type="journal article" date="2020" name="Stud. Mycol.">
        <title>101 Dothideomycetes genomes: a test case for predicting lifestyles and emergence of pathogens.</title>
        <authorList>
            <person name="Haridas S."/>
            <person name="Albert R."/>
            <person name="Binder M."/>
            <person name="Bloem J."/>
            <person name="Labutti K."/>
            <person name="Salamov A."/>
            <person name="Andreopoulos B."/>
            <person name="Baker S."/>
            <person name="Barry K."/>
            <person name="Bills G."/>
            <person name="Bluhm B."/>
            <person name="Cannon C."/>
            <person name="Castanera R."/>
            <person name="Culley D."/>
            <person name="Daum C."/>
            <person name="Ezra D."/>
            <person name="Gonzalez J."/>
            <person name="Henrissat B."/>
            <person name="Kuo A."/>
            <person name="Liang C."/>
            <person name="Lipzen A."/>
            <person name="Lutzoni F."/>
            <person name="Magnuson J."/>
            <person name="Mondo S."/>
            <person name="Nolan M."/>
            <person name="Ohm R."/>
            <person name="Pangilinan J."/>
            <person name="Park H.-J."/>
            <person name="Ramirez L."/>
            <person name="Alfaro M."/>
            <person name="Sun H."/>
            <person name="Tritt A."/>
            <person name="Yoshinaga Y."/>
            <person name="Zwiers L.-H."/>
            <person name="Turgeon B."/>
            <person name="Goodwin S."/>
            <person name="Spatafora J."/>
            <person name="Crous P."/>
            <person name="Grigoriev I."/>
        </authorList>
    </citation>
    <scope>NUCLEOTIDE SEQUENCE</scope>
    <source>
        <strain evidence="1">CBS 525.71</strain>
    </source>
</reference>
<gene>
    <name evidence="1" type="ORF">BU25DRAFT_438564</name>
</gene>
<name>A0ACB6S618_9PLEO</name>
<organism evidence="1 2">
    <name type="scientific">Macroventuria anomochaeta</name>
    <dbReference type="NCBI Taxonomy" id="301207"/>
    <lineage>
        <taxon>Eukaryota</taxon>
        <taxon>Fungi</taxon>
        <taxon>Dikarya</taxon>
        <taxon>Ascomycota</taxon>
        <taxon>Pezizomycotina</taxon>
        <taxon>Dothideomycetes</taxon>
        <taxon>Pleosporomycetidae</taxon>
        <taxon>Pleosporales</taxon>
        <taxon>Pleosporineae</taxon>
        <taxon>Didymellaceae</taxon>
        <taxon>Macroventuria</taxon>
    </lineage>
</organism>
<dbReference type="Proteomes" id="UP000799754">
    <property type="component" value="Unassembled WGS sequence"/>
</dbReference>
<sequence>MALSSQLAAFQNSKSLAVFTICTACLTDGVTYGLVTPVVPFLLKDEGLVTEKNSSSSDHYTLLIASFSIADFFGALDCAWYVDRARSCRVPWYLDIVLITAGSFLFGFSNNIAMLICSRIYPWMGTAMSCNNIGMIISPMLDGIVYDKLGKLAVFVITISLGAFDIALRLLMNKPPRKLTSVTITTDAVTPESRSEKSKPQPPPWHPYPPYLLAALYGVFINECLVASLCAILPFFVRATFSWTALPAGLLFLYIVIPAFADSFAGYLFDRFGARWIACSFVAEKVSALTGLELYASSSSLMNCSLAATGLLGPLAAEGGGGWTTIAMGLFCMMGVIPCVLATGGRRVKVADDGNVEGA</sequence>
<proteinExistence type="predicted"/>